<feature type="compositionally biased region" description="Basic residues" evidence="2">
    <location>
        <begin position="85"/>
        <end position="95"/>
    </location>
</feature>
<feature type="domain" description="SWIM-type" evidence="3">
    <location>
        <begin position="201"/>
        <end position="238"/>
    </location>
</feature>
<proteinExistence type="predicted"/>
<feature type="region of interest" description="Disordered" evidence="2">
    <location>
        <begin position="77"/>
        <end position="138"/>
    </location>
</feature>
<keyword evidence="5" id="KW-1185">Reference proteome</keyword>
<feature type="region of interest" description="Disordered" evidence="2">
    <location>
        <begin position="535"/>
        <end position="554"/>
    </location>
</feature>
<dbReference type="Pfam" id="PF18717">
    <property type="entry name" value="CxC4"/>
    <property type="match status" value="1"/>
</dbReference>
<evidence type="ECO:0000256" key="2">
    <source>
        <dbReference type="SAM" id="MobiDB-lite"/>
    </source>
</evidence>
<dbReference type="PROSITE" id="PS50966">
    <property type="entry name" value="ZF_SWIM"/>
    <property type="match status" value="1"/>
</dbReference>
<dbReference type="Proteomes" id="UP001437256">
    <property type="component" value="Unassembled WGS sequence"/>
</dbReference>
<sequence>MKHPANCSDRLDGDSKSGTWGKALEQLDWWDNGSLGGPSVKNQNVPDLLFTFPEGDLHKSSKHRWQQCEGEDDFVSEYISTHSPSKNRRERRKKKGNDGARGVQKHRRLSERDVATHENAAESNQGSLNGFSTPPSEFMTALDEQQGFEDLEGRRTGDEDDLEAYIEEYQAERAAFIRIGTHLYVVQGWSATKKEATEKWFHLEACRNGEEVRMACTCPNGTLLNQCVHTQTYLEFREEHYKEQEEMIFQAENFMDMVYGRESVVDDQGIGDPDNAEDFMLVDGRSNVQHKEVAVSFLPVLPPEWAQLDTDIKHYVRPSATANIPDSIEMDGPAQSMCGLRFTDSKPLGERIIKTFKVYTLVEELTREIEVTPCPNCQHVKHCFIGPETRTIGLFNYNNSVLFTHELLDEYTSRFTSSETPFVSFVETIERVYRARGSKFVKEDLFRSVWFAYASIQDVTRNMTCPQCAEEPNCVIFDGVTLAFGKKHLQDSLQPPTFTGPAAIERQRVYPVKPQLVQEGSKVSIQRLMKRWIQGKDRGGKEDDEEGDEDNTREEGFDVLAKRLQEIALDVAVLFERVLGPKAKIQPTLKQRYGVLLEQIAADKYATQMISVKSLAALGGFLCKPDWENATRLVDIPALYNVLEAELKFNQKYPEDLIQSVNKEEDWKLTGCYYSLPKIRDRPLYPRLRGDGNPEESMKDAKKSGCCKLYNKYGQKRLTGGIMCAWCTHTICYGFHCIPKAEGRNDVFATLLTRWKKAPDRVVYDFACALASYCMVREPEFFKNTQFLIDQFHEAGHSKCGSACFLSSYMGVDGDLGAVNSSAAQCRNSGLGRIRKSVSYMRQNRVILYTKVFFSIWNRRQIKRMAAKRK</sequence>
<reference evidence="4 5" key="1">
    <citation type="submission" date="2024-05" db="EMBL/GenBank/DDBJ databases">
        <title>A draft genome resource for the thread blight pathogen Marasmius tenuissimus strain MS-2.</title>
        <authorList>
            <person name="Yulfo-Soto G.E."/>
            <person name="Baruah I.K."/>
            <person name="Amoako-Attah I."/>
            <person name="Bukari Y."/>
            <person name="Meinhardt L.W."/>
            <person name="Bailey B.A."/>
            <person name="Cohen S.P."/>
        </authorList>
    </citation>
    <scope>NUCLEOTIDE SEQUENCE [LARGE SCALE GENOMIC DNA]</scope>
    <source>
        <strain evidence="4 5">MS-2</strain>
    </source>
</reference>
<feature type="compositionally biased region" description="Polar residues" evidence="2">
    <location>
        <begin position="121"/>
        <end position="135"/>
    </location>
</feature>
<evidence type="ECO:0000313" key="4">
    <source>
        <dbReference type="EMBL" id="KAL0062720.1"/>
    </source>
</evidence>
<accession>A0ABR2ZN89</accession>
<keyword evidence="1" id="KW-0862">Zinc</keyword>
<organism evidence="4 5">
    <name type="scientific">Marasmius tenuissimus</name>
    <dbReference type="NCBI Taxonomy" id="585030"/>
    <lineage>
        <taxon>Eukaryota</taxon>
        <taxon>Fungi</taxon>
        <taxon>Dikarya</taxon>
        <taxon>Basidiomycota</taxon>
        <taxon>Agaricomycotina</taxon>
        <taxon>Agaricomycetes</taxon>
        <taxon>Agaricomycetidae</taxon>
        <taxon>Agaricales</taxon>
        <taxon>Marasmiineae</taxon>
        <taxon>Marasmiaceae</taxon>
        <taxon>Marasmius</taxon>
    </lineage>
</organism>
<evidence type="ECO:0000259" key="3">
    <source>
        <dbReference type="PROSITE" id="PS50966"/>
    </source>
</evidence>
<name>A0ABR2ZN89_9AGAR</name>
<comment type="caution">
    <text evidence="4">The sequence shown here is derived from an EMBL/GenBank/DDBJ whole genome shotgun (WGS) entry which is preliminary data.</text>
</comment>
<feature type="compositionally biased region" description="Basic and acidic residues" evidence="2">
    <location>
        <begin position="110"/>
        <end position="120"/>
    </location>
</feature>
<dbReference type="EMBL" id="JBBXMP010000098">
    <property type="protein sequence ID" value="KAL0062720.1"/>
    <property type="molecule type" value="Genomic_DNA"/>
</dbReference>
<dbReference type="PANTHER" id="PTHR34305">
    <property type="entry name" value="EXPRESSED PROTEIN"/>
    <property type="match status" value="1"/>
</dbReference>
<dbReference type="InterPro" id="IPR007527">
    <property type="entry name" value="Znf_SWIM"/>
</dbReference>
<dbReference type="PANTHER" id="PTHR34305:SF1">
    <property type="entry name" value="SWIM-TYPE DOMAIN-CONTAINING PROTEIN"/>
    <property type="match status" value="1"/>
</dbReference>
<dbReference type="InterPro" id="IPR040648">
    <property type="entry name" value="HMGXB3_CxC4"/>
</dbReference>
<evidence type="ECO:0000256" key="1">
    <source>
        <dbReference type="PROSITE-ProRule" id="PRU00325"/>
    </source>
</evidence>
<evidence type="ECO:0000313" key="5">
    <source>
        <dbReference type="Proteomes" id="UP001437256"/>
    </source>
</evidence>
<feature type="compositionally biased region" description="Acidic residues" evidence="2">
    <location>
        <begin position="542"/>
        <end position="552"/>
    </location>
</feature>
<keyword evidence="1" id="KW-0863">Zinc-finger</keyword>
<keyword evidence="1" id="KW-0479">Metal-binding</keyword>
<protein>
    <recommendedName>
        <fullName evidence="3">SWIM-type domain-containing protein</fullName>
    </recommendedName>
</protein>
<gene>
    <name evidence="4" type="ORF">AAF712_010415</name>
</gene>